<comment type="caution">
    <text evidence="4">The sequence shown here is derived from an EMBL/GenBank/DDBJ whole genome shotgun (WGS) entry which is preliminary data.</text>
</comment>
<feature type="chain" id="PRO_5047024762" evidence="2">
    <location>
        <begin position="19"/>
        <end position="352"/>
    </location>
</feature>
<protein>
    <submittedName>
        <fullName evidence="4">T9SS type A sorting domain-containing protein</fullName>
    </submittedName>
</protein>
<evidence type="ECO:0000313" key="5">
    <source>
        <dbReference type="Proteomes" id="UP001491349"/>
    </source>
</evidence>
<dbReference type="RefSeq" id="WP_187660829.1">
    <property type="nucleotide sequence ID" value="NZ_JACTAB010000006.1"/>
</dbReference>
<gene>
    <name evidence="4" type="ORF">WMW71_10240</name>
</gene>
<evidence type="ECO:0000256" key="1">
    <source>
        <dbReference type="ARBA" id="ARBA00022729"/>
    </source>
</evidence>
<keyword evidence="1 2" id="KW-0732">Signal</keyword>
<dbReference type="NCBIfam" id="TIGR04183">
    <property type="entry name" value="Por_Secre_tail"/>
    <property type="match status" value="1"/>
</dbReference>
<accession>A0ABU9E246</accession>
<dbReference type="EMBL" id="JBBPCB010000006">
    <property type="protein sequence ID" value="MEK8180717.1"/>
    <property type="molecule type" value="Genomic_DNA"/>
</dbReference>
<proteinExistence type="predicted"/>
<evidence type="ECO:0000313" key="4">
    <source>
        <dbReference type="EMBL" id="MEK8180717.1"/>
    </source>
</evidence>
<keyword evidence="5" id="KW-1185">Reference proteome</keyword>
<evidence type="ECO:0000259" key="3">
    <source>
        <dbReference type="Pfam" id="PF18962"/>
    </source>
</evidence>
<organism evidence="4 5">
    <name type="scientific">Flavobacterium buctense</name>
    <dbReference type="NCBI Taxonomy" id="1648146"/>
    <lineage>
        <taxon>Bacteria</taxon>
        <taxon>Pseudomonadati</taxon>
        <taxon>Bacteroidota</taxon>
        <taxon>Flavobacteriia</taxon>
        <taxon>Flavobacteriales</taxon>
        <taxon>Flavobacteriaceae</taxon>
        <taxon>Flavobacterium</taxon>
    </lineage>
</organism>
<feature type="signal peptide" evidence="2">
    <location>
        <begin position="1"/>
        <end position="18"/>
    </location>
</feature>
<sequence>MKKLLLLSLVLSSSFASAQVLLEDNFNLLTVGDIPTEITGTTPGQGDYLFFASNGTAPTTTVNSAVSNAQIVAEGNGSLGFLLEGPNGDKGSRYMWKAGFPAIWAARTVANDIIEVEVDINPGDGTTLSRNTFGVYIFNPAGNVLAGFFVRAATRELFVVAYSTPTGNPVGNYNYALAAAPGIQIPASVFSRIGVSYNTVTGQVRIKGPGIAAAGLTVNGSAVGTAPDEIDFISFSGNTTASPNSTEATMVMDNFLVKASATDSLLGVNEANEVATFSVFPNPSTNNFTITSSNSSTINGVEMFDINGRIVKSLEFDNLSSADVNIADLSQGVYMLKISSDNGSVTQKVIKQ</sequence>
<reference evidence="4 5" key="1">
    <citation type="submission" date="2024-04" db="EMBL/GenBank/DDBJ databases">
        <title>draft genome sequnece of Flavobacterium buctense JCM 30750.</title>
        <authorList>
            <person name="Kim D.-U."/>
        </authorList>
    </citation>
    <scope>NUCLEOTIDE SEQUENCE [LARGE SCALE GENOMIC DNA]</scope>
    <source>
        <strain evidence="4 5">JCM 30750</strain>
    </source>
</reference>
<name>A0ABU9E246_9FLAO</name>
<dbReference type="InterPro" id="IPR026444">
    <property type="entry name" value="Secre_tail"/>
</dbReference>
<evidence type="ECO:0000256" key="2">
    <source>
        <dbReference type="SAM" id="SignalP"/>
    </source>
</evidence>
<dbReference type="Pfam" id="PF18962">
    <property type="entry name" value="Por_Secre_tail"/>
    <property type="match status" value="1"/>
</dbReference>
<dbReference type="Proteomes" id="UP001491349">
    <property type="component" value="Unassembled WGS sequence"/>
</dbReference>
<feature type="domain" description="Secretion system C-terminal sorting" evidence="3">
    <location>
        <begin position="279"/>
        <end position="350"/>
    </location>
</feature>